<dbReference type="Proteomes" id="UP000177370">
    <property type="component" value="Unassembled WGS sequence"/>
</dbReference>
<name>A0A1F6V901_9BACT</name>
<gene>
    <name evidence="1" type="ORF">A2647_02535</name>
</gene>
<organism evidence="1 2">
    <name type="scientific">Candidatus Nomurabacteria bacterium RIFCSPHIGHO2_01_FULL_40_24b</name>
    <dbReference type="NCBI Taxonomy" id="1801739"/>
    <lineage>
        <taxon>Bacteria</taxon>
        <taxon>Candidatus Nomuraibacteriota</taxon>
    </lineage>
</organism>
<sequence length="71" mass="8584">MKTKTQKASVAEKIMKVISKRLMTAEEVRKQLKDQFGYSIKPEDIRVNLLYLLRREKIKRTKENKVYKYHI</sequence>
<evidence type="ECO:0000313" key="2">
    <source>
        <dbReference type="Proteomes" id="UP000177370"/>
    </source>
</evidence>
<accession>A0A1F6V901</accession>
<proteinExistence type="predicted"/>
<protein>
    <submittedName>
        <fullName evidence="1">Uncharacterized protein</fullName>
    </submittedName>
</protein>
<dbReference type="AlphaFoldDB" id="A0A1F6V901"/>
<reference evidence="1 2" key="1">
    <citation type="journal article" date="2016" name="Nat. Commun.">
        <title>Thousands of microbial genomes shed light on interconnected biogeochemical processes in an aquifer system.</title>
        <authorList>
            <person name="Anantharaman K."/>
            <person name="Brown C.T."/>
            <person name="Hug L.A."/>
            <person name="Sharon I."/>
            <person name="Castelle C.J."/>
            <person name="Probst A.J."/>
            <person name="Thomas B.C."/>
            <person name="Singh A."/>
            <person name="Wilkins M.J."/>
            <person name="Karaoz U."/>
            <person name="Brodie E.L."/>
            <person name="Williams K.H."/>
            <person name="Hubbard S.S."/>
            <person name="Banfield J.F."/>
        </authorList>
    </citation>
    <scope>NUCLEOTIDE SEQUENCE [LARGE SCALE GENOMIC DNA]</scope>
</reference>
<comment type="caution">
    <text evidence="1">The sequence shown here is derived from an EMBL/GenBank/DDBJ whole genome shotgun (WGS) entry which is preliminary data.</text>
</comment>
<dbReference type="EMBL" id="MFTP01000006">
    <property type="protein sequence ID" value="OGI66072.1"/>
    <property type="molecule type" value="Genomic_DNA"/>
</dbReference>
<evidence type="ECO:0000313" key="1">
    <source>
        <dbReference type="EMBL" id="OGI66072.1"/>
    </source>
</evidence>